<dbReference type="Proteomes" id="UP000474957">
    <property type="component" value="Unassembled WGS sequence"/>
</dbReference>
<dbReference type="GO" id="GO:0005886">
    <property type="term" value="C:plasma membrane"/>
    <property type="evidence" value="ECO:0007669"/>
    <property type="project" value="UniProtKB-SubCell"/>
</dbReference>
<evidence type="ECO:0000256" key="2">
    <source>
        <dbReference type="ARBA" id="ARBA00022448"/>
    </source>
</evidence>
<keyword evidence="4 7" id="KW-0812">Transmembrane</keyword>
<keyword evidence="3" id="KW-1003">Cell membrane</keyword>
<accession>A0A6L5Z6Q5</accession>
<dbReference type="GO" id="GO:0055085">
    <property type="term" value="P:transmembrane transport"/>
    <property type="evidence" value="ECO:0007669"/>
    <property type="project" value="InterPro"/>
</dbReference>
<feature type="transmembrane region" description="Helical" evidence="7">
    <location>
        <begin position="198"/>
        <end position="217"/>
    </location>
</feature>
<proteinExistence type="inferred from homology"/>
<evidence type="ECO:0000256" key="5">
    <source>
        <dbReference type="ARBA" id="ARBA00022989"/>
    </source>
</evidence>
<dbReference type="SUPFAM" id="SSF161098">
    <property type="entry name" value="MetI-like"/>
    <property type="match status" value="1"/>
</dbReference>
<evidence type="ECO:0000259" key="8">
    <source>
        <dbReference type="PROSITE" id="PS50928"/>
    </source>
</evidence>
<name>A0A6L5Z6Q5_9RHOB</name>
<comment type="similarity">
    <text evidence="7">Belongs to the binding-protein-dependent transport system permease family.</text>
</comment>
<feature type="transmembrane region" description="Helical" evidence="7">
    <location>
        <begin position="166"/>
        <end position="186"/>
    </location>
</feature>
<evidence type="ECO:0000256" key="3">
    <source>
        <dbReference type="ARBA" id="ARBA00022475"/>
    </source>
</evidence>
<feature type="transmembrane region" description="Helical" evidence="7">
    <location>
        <begin position="130"/>
        <end position="154"/>
    </location>
</feature>
<dbReference type="Gene3D" id="1.10.3720.10">
    <property type="entry name" value="MetI-like"/>
    <property type="match status" value="1"/>
</dbReference>
<dbReference type="EMBL" id="WIND01000073">
    <property type="protein sequence ID" value="MSU92246.1"/>
    <property type="molecule type" value="Genomic_DNA"/>
</dbReference>
<feature type="domain" description="ABC transmembrane type-1" evidence="8">
    <location>
        <begin position="124"/>
        <end position="317"/>
    </location>
</feature>
<dbReference type="PROSITE" id="PS50928">
    <property type="entry name" value="ABC_TM1"/>
    <property type="match status" value="1"/>
</dbReference>
<keyword evidence="5 7" id="KW-1133">Transmembrane helix</keyword>
<evidence type="ECO:0000256" key="7">
    <source>
        <dbReference type="RuleBase" id="RU363032"/>
    </source>
</evidence>
<sequence>MSDVTAAGAGVGRSAATGWIGRRVVALGPVLAVVAGILAIWYAAVPPMNIHWAASRAARADVAVSVPEGQSIRSAGAWALVLRNPGLIPATYTQDKPRLPAPHQVAAELWSTTAGPPVTSNKSLIHHASITLGATLLGFVFGALGGLLLAVGIVYNRVMDASVMPWAIASQTIPILALAPMIVVVLNSIGVTGLVPKAVIAAYLSFFPVVVGMVKGLRSPSAIQSDLLHTYNANGWQGFWKLRLPAAMPFLFPSLKVGIAASLVGAIIAELPTGAQGGLGARLLSGSYYGQTIQIWSALFAAAILAAVLVGIVGAIQTATLKRMGFGR</sequence>
<evidence type="ECO:0000256" key="4">
    <source>
        <dbReference type="ARBA" id="ARBA00022692"/>
    </source>
</evidence>
<dbReference type="InterPro" id="IPR035906">
    <property type="entry name" value="MetI-like_sf"/>
</dbReference>
<comment type="caution">
    <text evidence="9">The sequence shown here is derived from an EMBL/GenBank/DDBJ whole genome shotgun (WGS) entry which is preliminary data.</text>
</comment>
<comment type="subcellular location">
    <subcellularLocation>
        <location evidence="1 7">Cell membrane</location>
        <topology evidence="1 7">Multi-pass membrane protein</topology>
    </subcellularLocation>
</comment>
<dbReference type="PANTHER" id="PTHR30151:SF20">
    <property type="entry name" value="ABC TRANSPORTER PERMEASE PROTEIN HI_0355-RELATED"/>
    <property type="match status" value="1"/>
</dbReference>
<evidence type="ECO:0000313" key="9">
    <source>
        <dbReference type="EMBL" id="MSU92246.1"/>
    </source>
</evidence>
<dbReference type="AlphaFoldDB" id="A0A6L5Z6Q5"/>
<evidence type="ECO:0000256" key="1">
    <source>
        <dbReference type="ARBA" id="ARBA00004651"/>
    </source>
</evidence>
<dbReference type="PANTHER" id="PTHR30151">
    <property type="entry name" value="ALKANE SULFONATE ABC TRANSPORTER-RELATED, MEMBRANE SUBUNIT"/>
    <property type="match status" value="1"/>
</dbReference>
<organism evidence="9 10">
    <name type="scientific">Halovulum marinum</name>
    <dbReference type="NCBI Taxonomy" id="2662447"/>
    <lineage>
        <taxon>Bacteria</taxon>
        <taxon>Pseudomonadati</taxon>
        <taxon>Pseudomonadota</taxon>
        <taxon>Alphaproteobacteria</taxon>
        <taxon>Rhodobacterales</taxon>
        <taxon>Paracoccaceae</taxon>
        <taxon>Halovulum</taxon>
    </lineage>
</organism>
<dbReference type="RefSeq" id="WP_154449741.1">
    <property type="nucleotide sequence ID" value="NZ_WIND01000073.1"/>
</dbReference>
<feature type="transmembrane region" description="Helical" evidence="7">
    <location>
        <begin position="293"/>
        <end position="316"/>
    </location>
</feature>
<keyword evidence="2 7" id="KW-0813">Transport</keyword>
<dbReference type="CDD" id="cd06261">
    <property type="entry name" value="TM_PBP2"/>
    <property type="match status" value="1"/>
</dbReference>
<reference evidence="9 10" key="1">
    <citation type="submission" date="2019-10" db="EMBL/GenBank/DDBJ databases">
        <title>Cognatihalovulum marinum gen. nov. sp. nov., a new member of the family Rhodobacteraceae isolated from deep seawater of the Northwest Indian Ocean.</title>
        <authorList>
            <person name="Ruan C."/>
            <person name="Wang J."/>
            <person name="Zheng X."/>
            <person name="Song L."/>
            <person name="Zhu Y."/>
            <person name="Huang Y."/>
            <person name="Lu Z."/>
            <person name="Du W."/>
            <person name="Huang L."/>
            <person name="Dai X."/>
        </authorList>
    </citation>
    <scope>NUCLEOTIDE SEQUENCE [LARGE SCALE GENOMIC DNA]</scope>
    <source>
        <strain evidence="9 10">2CG4</strain>
    </source>
</reference>
<protein>
    <submittedName>
        <fullName evidence="9">ABC transporter permease subunit</fullName>
    </submittedName>
</protein>
<feature type="transmembrane region" description="Helical" evidence="7">
    <location>
        <begin position="250"/>
        <end position="273"/>
    </location>
</feature>
<evidence type="ECO:0000313" key="10">
    <source>
        <dbReference type="Proteomes" id="UP000474957"/>
    </source>
</evidence>
<gene>
    <name evidence="9" type="ORF">GE300_22205</name>
</gene>
<keyword evidence="6 7" id="KW-0472">Membrane</keyword>
<keyword evidence="10" id="KW-1185">Reference proteome</keyword>
<dbReference type="InterPro" id="IPR000515">
    <property type="entry name" value="MetI-like"/>
</dbReference>
<feature type="transmembrane region" description="Helical" evidence="7">
    <location>
        <begin position="24"/>
        <end position="44"/>
    </location>
</feature>
<evidence type="ECO:0000256" key="6">
    <source>
        <dbReference type="ARBA" id="ARBA00023136"/>
    </source>
</evidence>
<dbReference type="Pfam" id="PF00528">
    <property type="entry name" value="BPD_transp_1"/>
    <property type="match status" value="1"/>
</dbReference>